<gene>
    <name evidence="1" type="ORF">GSOID_T00004639001</name>
</gene>
<accession>E4XUE1</accession>
<proteinExistence type="predicted"/>
<protein>
    <submittedName>
        <fullName evidence="1">Uncharacterized protein</fullName>
    </submittedName>
</protein>
<name>E4XUE1_OIKDI</name>
<keyword evidence="2" id="KW-1185">Reference proteome</keyword>
<dbReference type="Proteomes" id="UP000001307">
    <property type="component" value="Unassembled WGS sequence"/>
</dbReference>
<dbReference type="AlphaFoldDB" id="E4XUE1"/>
<dbReference type="EMBL" id="FN653177">
    <property type="protein sequence ID" value="CBY13338.1"/>
    <property type="molecule type" value="Genomic_DNA"/>
</dbReference>
<evidence type="ECO:0000313" key="1">
    <source>
        <dbReference type="EMBL" id="CBY13338.1"/>
    </source>
</evidence>
<evidence type="ECO:0000313" key="2">
    <source>
        <dbReference type="Proteomes" id="UP000001307"/>
    </source>
</evidence>
<sequence length="40" mass="4842">MNEYTSPHRHNKNLPIKVENCLTKNNDKKGENFRFRFALH</sequence>
<reference evidence="1" key="1">
    <citation type="journal article" date="2010" name="Science">
        <title>Plasticity of animal genome architecture unmasked by rapid evolution of a pelagic tunicate.</title>
        <authorList>
            <person name="Denoeud F."/>
            <person name="Henriet S."/>
            <person name="Mungpakdee S."/>
            <person name="Aury J.M."/>
            <person name="Da Silva C."/>
            <person name="Brinkmann H."/>
            <person name="Mikhaleva J."/>
            <person name="Olsen L.C."/>
            <person name="Jubin C."/>
            <person name="Canestro C."/>
            <person name="Bouquet J.M."/>
            <person name="Danks G."/>
            <person name="Poulain J."/>
            <person name="Campsteijn C."/>
            <person name="Adamski M."/>
            <person name="Cross I."/>
            <person name="Yadetie F."/>
            <person name="Muffato M."/>
            <person name="Louis A."/>
            <person name="Butcher S."/>
            <person name="Tsagkogeorga G."/>
            <person name="Konrad A."/>
            <person name="Singh S."/>
            <person name="Jensen M.F."/>
            <person name="Cong E.H."/>
            <person name="Eikeseth-Otteraa H."/>
            <person name="Noel B."/>
            <person name="Anthouard V."/>
            <person name="Porcel B.M."/>
            <person name="Kachouri-Lafond R."/>
            <person name="Nishino A."/>
            <person name="Ugolini M."/>
            <person name="Chourrout P."/>
            <person name="Nishida H."/>
            <person name="Aasland R."/>
            <person name="Huzurbazar S."/>
            <person name="Westhof E."/>
            <person name="Delsuc F."/>
            <person name="Lehrach H."/>
            <person name="Reinhardt R."/>
            <person name="Weissenbach J."/>
            <person name="Roy S.W."/>
            <person name="Artiguenave F."/>
            <person name="Postlethwait J.H."/>
            <person name="Manak J.R."/>
            <person name="Thompson E.M."/>
            <person name="Jaillon O."/>
            <person name="Du Pasquier L."/>
            <person name="Boudinot P."/>
            <person name="Liberles D.A."/>
            <person name="Volff J.N."/>
            <person name="Philippe H."/>
            <person name="Lenhard B."/>
            <person name="Roest Crollius H."/>
            <person name="Wincker P."/>
            <person name="Chourrout D."/>
        </authorList>
    </citation>
    <scope>NUCLEOTIDE SEQUENCE [LARGE SCALE GENOMIC DNA]</scope>
</reference>
<organism evidence="1">
    <name type="scientific">Oikopleura dioica</name>
    <name type="common">Tunicate</name>
    <dbReference type="NCBI Taxonomy" id="34765"/>
    <lineage>
        <taxon>Eukaryota</taxon>
        <taxon>Metazoa</taxon>
        <taxon>Chordata</taxon>
        <taxon>Tunicata</taxon>
        <taxon>Appendicularia</taxon>
        <taxon>Copelata</taxon>
        <taxon>Oikopleuridae</taxon>
        <taxon>Oikopleura</taxon>
    </lineage>
</organism>
<dbReference type="InParanoid" id="E4XUE1"/>